<organism evidence="5 6">
    <name type="scientific">Lichenicola cladoniae</name>
    <dbReference type="NCBI Taxonomy" id="1484109"/>
    <lineage>
        <taxon>Bacteria</taxon>
        <taxon>Pseudomonadati</taxon>
        <taxon>Pseudomonadota</taxon>
        <taxon>Alphaproteobacteria</taxon>
        <taxon>Acetobacterales</taxon>
        <taxon>Acetobacteraceae</taxon>
        <taxon>Lichenicola</taxon>
    </lineage>
</organism>
<keyword evidence="1" id="KW-0813">Transport</keyword>
<dbReference type="PANTHER" id="PTHR47234">
    <property type="match status" value="1"/>
</dbReference>
<sequence>MRIRPIVASRMTAAGLALAASRLILPMTTALAQTPVSSGQIGEPTEQVTVTGSQIRQDTSSNTPITVITSKQLQDSNTVTLEQYLQKIPEFGQQGVNSNQNGGGEGVSFVELRNLGVTRTLVLIDGHRMVSSGTDTVNAVDLNNIPVSLVDHIEILRDGASAIYGSDAIAGVVNIILKKHFSGVMINAQEGISDRHDAQSYDFSGTAGYNFDKGNLLFNFEYSDRNPLPQNNRAWSQNKSLPDGSQSLGSTRTLGGLVQNPTAFDVVTGRSSINDRAFGNGVFRRFNPVTDDLLLNDYGYSSTQLDRRSFNALGHYEILPNVNLNIDELFTDHHAQQQLGPDAEGGDIVTNRYPNGFIIPASNPYNPYGVDVVDRTRRAEVGNRQYNESGSTYRLGIGLSGTILNRFDWEAGYKYGASNDKFTFTNQYNQTHILQVSGYLPCSAADAMQGCSVGNFFGRRIQVPERTPTPKTLFTPACPASNMLNCSLGVA</sequence>
<comment type="subcellular location">
    <subcellularLocation>
        <location evidence="1">Cell outer membrane</location>
        <topology evidence="1">Multi-pass membrane protein</topology>
    </subcellularLocation>
</comment>
<dbReference type="GO" id="GO:0009279">
    <property type="term" value="C:cell outer membrane"/>
    <property type="evidence" value="ECO:0007669"/>
    <property type="project" value="UniProtKB-SubCell"/>
</dbReference>
<dbReference type="PROSITE" id="PS52016">
    <property type="entry name" value="TONB_DEPENDENT_REC_3"/>
    <property type="match status" value="1"/>
</dbReference>
<accession>A0A6M8HLR9</accession>
<dbReference type="RefSeq" id="WP_172443455.1">
    <property type="nucleotide sequence ID" value="NZ_CP053708.1"/>
</dbReference>
<reference evidence="5 6" key="1">
    <citation type="journal article" date="2014" name="World J. Microbiol. Biotechnol.">
        <title>Biodiversity and physiological characteristics of Antarctic and Arctic lichens-associated bacteria.</title>
        <authorList>
            <person name="Lee Y.M."/>
            <person name="Kim E.H."/>
            <person name="Lee H.K."/>
            <person name="Hong S.G."/>
        </authorList>
    </citation>
    <scope>NUCLEOTIDE SEQUENCE [LARGE SCALE GENOMIC DNA]</scope>
    <source>
        <strain evidence="5 6">PAMC 26569</strain>
    </source>
</reference>
<evidence type="ECO:0000259" key="4">
    <source>
        <dbReference type="Pfam" id="PF07715"/>
    </source>
</evidence>
<keyword evidence="6" id="KW-1185">Reference proteome</keyword>
<name>A0A6M8HLR9_9PROT</name>
<dbReference type="AlphaFoldDB" id="A0A6M8HLR9"/>
<evidence type="ECO:0000313" key="5">
    <source>
        <dbReference type="EMBL" id="QKE89292.1"/>
    </source>
</evidence>
<comment type="similarity">
    <text evidence="1">Belongs to the TonB-dependent receptor family.</text>
</comment>
<dbReference type="InterPro" id="IPR012910">
    <property type="entry name" value="Plug_dom"/>
</dbReference>
<evidence type="ECO:0000256" key="3">
    <source>
        <dbReference type="SAM" id="SignalP"/>
    </source>
</evidence>
<keyword evidence="1" id="KW-0998">Cell outer membrane</keyword>
<evidence type="ECO:0000256" key="2">
    <source>
        <dbReference type="SAM" id="MobiDB-lite"/>
    </source>
</evidence>
<keyword evidence="1" id="KW-0472">Membrane</keyword>
<keyword evidence="1" id="KW-1134">Transmembrane beta strand</keyword>
<dbReference type="InterPro" id="IPR039426">
    <property type="entry name" value="TonB-dep_rcpt-like"/>
</dbReference>
<feature type="chain" id="PRO_5027065774" evidence="3">
    <location>
        <begin position="33"/>
        <end position="491"/>
    </location>
</feature>
<dbReference type="Pfam" id="PF07715">
    <property type="entry name" value="Plug"/>
    <property type="match status" value="1"/>
</dbReference>
<dbReference type="InterPro" id="IPR037066">
    <property type="entry name" value="Plug_dom_sf"/>
</dbReference>
<dbReference type="EMBL" id="CP053708">
    <property type="protein sequence ID" value="QKE89292.1"/>
    <property type="molecule type" value="Genomic_DNA"/>
</dbReference>
<gene>
    <name evidence="5" type="ORF">HN018_03930</name>
</gene>
<keyword evidence="1" id="KW-0812">Transmembrane</keyword>
<evidence type="ECO:0000256" key="1">
    <source>
        <dbReference type="PROSITE-ProRule" id="PRU01360"/>
    </source>
</evidence>
<evidence type="ECO:0000313" key="6">
    <source>
        <dbReference type="Proteomes" id="UP000500767"/>
    </source>
</evidence>
<protein>
    <submittedName>
        <fullName evidence="5">TonB-dependent receptor plug domain-containing protein</fullName>
    </submittedName>
</protein>
<keyword evidence="3" id="KW-0732">Signal</keyword>
<feature type="domain" description="TonB-dependent receptor plug" evidence="4">
    <location>
        <begin position="61"/>
        <end position="172"/>
    </location>
</feature>
<feature type="signal peptide" evidence="3">
    <location>
        <begin position="1"/>
        <end position="32"/>
    </location>
</feature>
<dbReference type="SUPFAM" id="SSF56935">
    <property type="entry name" value="Porins"/>
    <property type="match status" value="1"/>
</dbReference>
<feature type="region of interest" description="Disordered" evidence="2">
    <location>
        <begin position="229"/>
        <end position="252"/>
    </location>
</feature>
<proteinExistence type="inferred from homology"/>
<dbReference type="KEGG" id="lck:HN018_03930"/>
<keyword evidence="5" id="KW-0675">Receptor</keyword>
<dbReference type="PANTHER" id="PTHR47234:SF3">
    <property type="entry name" value="SECRETIN_TONB SHORT N-TERMINAL DOMAIN-CONTAINING PROTEIN"/>
    <property type="match status" value="1"/>
</dbReference>
<dbReference type="Proteomes" id="UP000500767">
    <property type="component" value="Chromosome"/>
</dbReference>
<dbReference type="Gene3D" id="2.170.130.10">
    <property type="entry name" value="TonB-dependent receptor, plug domain"/>
    <property type="match status" value="1"/>
</dbReference>